<name>A0ABT4U2Y7_9ACTN</name>
<dbReference type="Proteomes" id="UP001527866">
    <property type="component" value="Unassembled WGS sequence"/>
</dbReference>
<reference evidence="1 2" key="1">
    <citation type="submission" date="2023-01" db="EMBL/GenBank/DDBJ databases">
        <title>Draft genome sequence of Nocardiopsis sp. RSe5-2 isolated from halophytes.</title>
        <authorList>
            <person name="Duangmal K."/>
            <person name="Chantavorakit T."/>
        </authorList>
    </citation>
    <scope>NUCLEOTIDE SEQUENCE [LARGE SCALE GENOMIC DNA]</scope>
    <source>
        <strain evidence="1 2">RSe5-2</strain>
    </source>
</reference>
<gene>
    <name evidence="1" type="ORF">O4J56_10450</name>
</gene>
<keyword evidence="2" id="KW-1185">Reference proteome</keyword>
<comment type="caution">
    <text evidence="1">The sequence shown here is derived from an EMBL/GenBank/DDBJ whole genome shotgun (WGS) entry which is preliminary data.</text>
</comment>
<dbReference type="EMBL" id="JAQFWQ010000023">
    <property type="protein sequence ID" value="MDA2811056.1"/>
    <property type="molecule type" value="Genomic_DNA"/>
</dbReference>
<sequence>MTDESWPHGRDPRQVLDDLGTWALTNDELLVVITYAKIRLAHGAEVERRAAWAEVALAASDRFLFHADPRNDRLKRATEKCGIHLSVRRKCPEDCGGDLGLPSTMADIALRELPDDLSEVERDCARWRQDPRATIAERGIERIALLRNYKNLLSRVLEVPLQEYPDWARDRIARWATLHRRLP</sequence>
<accession>A0ABT4U2Y7</accession>
<protein>
    <submittedName>
        <fullName evidence="1">Uncharacterized protein</fullName>
    </submittedName>
</protein>
<dbReference type="RefSeq" id="WP_270685521.1">
    <property type="nucleotide sequence ID" value="NZ_JAQFWQ010000023.1"/>
</dbReference>
<evidence type="ECO:0000313" key="2">
    <source>
        <dbReference type="Proteomes" id="UP001527866"/>
    </source>
</evidence>
<evidence type="ECO:0000313" key="1">
    <source>
        <dbReference type="EMBL" id="MDA2811056.1"/>
    </source>
</evidence>
<organism evidence="1 2">
    <name type="scientific">Nocardiopsis endophytica</name>
    <dbReference type="NCBI Taxonomy" id="3018445"/>
    <lineage>
        <taxon>Bacteria</taxon>
        <taxon>Bacillati</taxon>
        <taxon>Actinomycetota</taxon>
        <taxon>Actinomycetes</taxon>
        <taxon>Streptosporangiales</taxon>
        <taxon>Nocardiopsidaceae</taxon>
        <taxon>Nocardiopsis</taxon>
    </lineage>
</organism>
<proteinExistence type="predicted"/>